<keyword evidence="3" id="KW-0804">Transcription</keyword>
<dbReference type="EMBL" id="JAVDQF010000001">
    <property type="protein sequence ID" value="MDR6269946.1"/>
    <property type="molecule type" value="Genomic_DNA"/>
</dbReference>
<dbReference type="InterPro" id="IPR014757">
    <property type="entry name" value="Tscrpt_reg_IclR_C"/>
</dbReference>
<dbReference type="Pfam" id="PF01614">
    <property type="entry name" value="IclR_C"/>
    <property type="match status" value="1"/>
</dbReference>
<dbReference type="PANTHER" id="PTHR30136">
    <property type="entry name" value="HELIX-TURN-HELIX TRANSCRIPTIONAL REGULATOR, ICLR FAMILY"/>
    <property type="match status" value="1"/>
</dbReference>
<sequence>MQNKQPGNLPRKPSYALESVDNALRLMQLLRDVGQIRLKDAAVELGIAPSTAHRLMAMLVYRGFAVQDESRHYQPGPAIGLAPAGMQWAKDLRALAQPHLELLSSRLGETVNLMIRVGSKVRFLSTVESDTFLRVGDRQGTAFEARDTSGGKALLAELPDVSLIQLYRSKSAALSGDLLDEKSFNSLRAELATVRTTGYALNRDSTEAGVSAVGTALHNCSGEAVAAFAVASPTTRFAALLDKRSLELIRLCRQDIDRDIAQPTS</sequence>
<evidence type="ECO:0000313" key="6">
    <source>
        <dbReference type="EMBL" id="MDR6269946.1"/>
    </source>
</evidence>
<dbReference type="InterPro" id="IPR029016">
    <property type="entry name" value="GAF-like_dom_sf"/>
</dbReference>
<evidence type="ECO:0000259" key="5">
    <source>
        <dbReference type="PROSITE" id="PS51078"/>
    </source>
</evidence>
<keyword evidence="1" id="KW-0805">Transcription regulation</keyword>
<evidence type="ECO:0000256" key="2">
    <source>
        <dbReference type="ARBA" id="ARBA00023125"/>
    </source>
</evidence>
<reference evidence="6 7" key="1">
    <citation type="submission" date="2023-07" db="EMBL/GenBank/DDBJ databases">
        <title>Sequencing the genomes of 1000 actinobacteria strains.</title>
        <authorList>
            <person name="Klenk H.-P."/>
        </authorList>
    </citation>
    <scope>NUCLEOTIDE SEQUENCE [LARGE SCALE GENOMIC DNA]</scope>
    <source>
        <strain evidence="6 7">DSM 14555</strain>
    </source>
</reference>
<dbReference type="RefSeq" id="WP_296364675.1">
    <property type="nucleotide sequence ID" value="NZ_BAAAHY010000005.1"/>
</dbReference>
<comment type="caution">
    <text evidence="6">The sequence shown here is derived from an EMBL/GenBank/DDBJ whole genome shotgun (WGS) entry which is preliminary data.</text>
</comment>
<evidence type="ECO:0000259" key="4">
    <source>
        <dbReference type="PROSITE" id="PS51077"/>
    </source>
</evidence>
<dbReference type="InterPro" id="IPR036388">
    <property type="entry name" value="WH-like_DNA-bd_sf"/>
</dbReference>
<dbReference type="InterPro" id="IPR005471">
    <property type="entry name" value="Tscrpt_reg_IclR_N"/>
</dbReference>
<feature type="domain" description="HTH iclR-type" evidence="4">
    <location>
        <begin position="17"/>
        <end position="77"/>
    </location>
</feature>
<dbReference type="Gene3D" id="1.10.10.10">
    <property type="entry name" value="Winged helix-like DNA-binding domain superfamily/Winged helix DNA-binding domain"/>
    <property type="match status" value="1"/>
</dbReference>
<protein>
    <submittedName>
        <fullName evidence="6">DNA-binding IclR family transcriptional regulator</fullName>
    </submittedName>
</protein>
<accession>A0ABU1JEW9</accession>
<dbReference type="Pfam" id="PF09339">
    <property type="entry name" value="HTH_IclR"/>
    <property type="match status" value="1"/>
</dbReference>
<dbReference type="PROSITE" id="PS51078">
    <property type="entry name" value="ICLR_ED"/>
    <property type="match status" value="1"/>
</dbReference>
<proteinExistence type="predicted"/>
<dbReference type="InterPro" id="IPR036390">
    <property type="entry name" value="WH_DNA-bd_sf"/>
</dbReference>
<evidence type="ECO:0000256" key="1">
    <source>
        <dbReference type="ARBA" id="ARBA00023015"/>
    </source>
</evidence>
<dbReference type="SUPFAM" id="SSF55781">
    <property type="entry name" value="GAF domain-like"/>
    <property type="match status" value="1"/>
</dbReference>
<dbReference type="Gene3D" id="3.30.450.40">
    <property type="match status" value="1"/>
</dbReference>
<evidence type="ECO:0000256" key="3">
    <source>
        <dbReference type="ARBA" id="ARBA00023163"/>
    </source>
</evidence>
<dbReference type="PANTHER" id="PTHR30136:SF35">
    <property type="entry name" value="HTH-TYPE TRANSCRIPTIONAL REGULATOR RV1719"/>
    <property type="match status" value="1"/>
</dbReference>
<dbReference type="Proteomes" id="UP001185069">
    <property type="component" value="Unassembled WGS sequence"/>
</dbReference>
<name>A0ABU1JEW9_9MICC</name>
<keyword evidence="7" id="KW-1185">Reference proteome</keyword>
<gene>
    <name evidence="6" type="ORF">JOE69_002184</name>
</gene>
<dbReference type="PROSITE" id="PS51077">
    <property type="entry name" value="HTH_ICLR"/>
    <property type="match status" value="1"/>
</dbReference>
<dbReference type="GO" id="GO:0003677">
    <property type="term" value="F:DNA binding"/>
    <property type="evidence" value="ECO:0007669"/>
    <property type="project" value="UniProtKB-KW"/>
</dbReference>
<feature type="domain" description="IclR-ED" evidence="5">
    <location>
        <begin position="77"/>
        <end position="265"/>
    </location>
</feature>
<dbReference type="SUPFAM" id="SSF46785">
    <property type="entry name" value="Winged helix' DNA-binding domain"/>
    <property type="match status" value="1"/>
</dbReference>
<dbReference type="InterPro" id="IPR050707">
    <property type="entry name" value="HTH_MetabolicPath_Reg"/>
</dbReference>
<organism evidence="6 7">
    <name type="scientific">Arthrobacter russicus</name>
    <dbReference type="NCBI Taxonomy" id="172040"/>
    <lineage>
        <taxon>Bacteria</taxon>
        <taxon>Bacillati</taxon>
        <taxon>Actinomycetota</taxon>
        <taxon>Actinomycetes</taxon>
        <taxon>Micrococcales</taxon>
        <taxon>Micrococcaceae</taxon>
        <taxon>Arthrobacter</taxon>
    </lineage>
</organism>
<keyword evidence="2 6" id="KW-0238">DNA-binding</keyword>
<evidence type="ECO:0000313" key="7">
    <source>
        <dbReference type="Proteomes" id="UP001185069"/>
    </source>
</evidence>